<dbReference type="InterPro" id="IPR020841">
    <property type="entry name" value="PKS_Beta-ketoAc_synthase_dom"/>
</dbReference>
<dbReference type="Proteomes" id="UP000578449">
    <property type="component" value="Unassembled WGS sequence"/>
</dbReference>
<dbReference type="Pfam" id="PF14765">
    <property type="entry name" value="PS-DH"/>
    <property type="match status" value="1"/>
</dbReference>
<dbReference type="SMART" id="SM00829">
    <property type="entry name" value="PKS_ER"/>
    <property type="match status" value="1"/>
</dbReference>
<dbReference type="InterPro" id="IPR049900">
    <property type="entry name" value="PKS_mFAS_DH"/>
</dbReference>
<evidence type="ECO:0000256" key="5">
    <source>
        <dbReference type="ARBA" id="ARBA00022679"/>
    </source>
</evidence>
<dbReference type="Pfam" id="PF22953">
    <property type="entry name" value="SpnB_Rossmann"/>
    <property type="match status" value="1"/>
</dbReference>
<dbReference type="Pfam" id="PF08659">
    <property type="entry name" value="KR"/>
    <property type="match status" value="1"/>
</dbReference>
<dbReference type="SUPFAM" id="SSF101173">
    <property type="entry name" value="Docking domain B of the erythromycin polyketide synthase (DEBS)"/>
    <property type="match status" value="1"/>
</dbReference>
<comment type="pathway">
    <text evidence="2">Antibiotic biosynthesis.</text>
</comment>
<protein>
    <submittedName>
        <fullName evidence="13">Acyl transferase domain-containing protein/NADPH:quinone reductase-like Zn-dependent oxidoreductase</fullName>
    </submittedName>
</protein>
<dbReference type="InterPro" id="IPR013968">
    <property type="entry name" value="PKS_KR"/>
</dbReference>
<dbReference type="InterPro" id="IPR050091">
    <property type="entry name" value="PKS_NRPS_Biosynth_Enz"/>
</dbReference>
<evidence type="ECO:0000313" key="13">
    <source>
        <dbReference type="EMBL" id="MBB5140592.1"/>
    </source>
</evidence>
<evidence type="ECO:0000259" key="12">
    <source>
        <dbReference type="PROSITE" id="PS52019"/>
    </source>
</evidence>
<dbReference type="InterPro" id="IPR011032">
    <property type="entry name" value="GroES-like_sf"/>
</dbReference>
<keyword evidence="3" id="KW-0596">Phosphopantetheine</keyword>
<dbReference type="InterPro" id="IPR049552">
    <property type="entry name" value="PKS_DH_N"/>
</dbReference>
<dbReference type="InterPro" id="IPR015083">
    <property type="entry name" value="NorB/c/GfsB-D-like_docking"/>
</dbReference>
<dbReference type="Gene3D" id="3.40.47.10">
    <property type="match status" value="1"/>
</dbReference>
<dbReference type="CDD" id="cd05195">
    <property type="entry name" value="enoyl_red"/>
    <property type="match status" value="1"/>
</dbReference>
<dbReference type="Gene3D" id="3.40.50.720">
    <property type="entry name" value="NAD(P)-binding Rossmann-like Domain"/>
    <property type="match status" value="1"/>
</dbReference>
<comment type="cofactor">
    <cofactor evidence="1">
        <name>pantetheine 4'-phosphate</name>
        <dbReference type="ChEBI" id="CHEBI:47942"/>
    </cofactor>
</comment>
<dbReference type="Gene3D" id="3.90.180.10">
    <property type="entry name" value="Medium-chain alcohol dehydrogenases, catalytic domain"/>
    <property type="match status" value="1"/>
</dbReference>
<evidence type="ECO:0000259" key="11">
    <source>
        <dbReference type="PROSITE" id="PS52004"/>
    </source>
</evidence>
<dbReference type="InterPro" id="IPR032821">
    <property type="entry name" value="PKS_assoc"/>
</dbReference>
<dbReference type="Pfam" id="PF02801">
    <property type="entry name" value="Ketoacyl-synt_C"/>
    <property type="match status" value="1"/>
</dbReference>
<keyword evidence="8" id="KW-0012">Acyltransferase</keyword>
<dbReference type="GO" id="GO:0030639">
    <property type="term" value="P:polyketide biosynthetic process"/>
    <property type="evidence" value="ECO:0007669"/>
    <property type="project" value="UniProtKB-ARBA"/>
</dbReference>
<evidence type="ECO:0000256" key="3">
    <source>
        <dbReference type="ARBA" id="ARBA00022450"/>
    </source>
</evidence>
<proteinExistence type="predicted"/>
<dbReference type="SUPFAM" id="SSF53901">
    <property type="entry name" value="Thiolase-like"/>
    <property type="match status" value="1"/>
</dbReference>
<evidence type="ECO:0000256" key="2">
    <source>
        <dbReference type="ARBA" id="ARBA00004792"/>
    </source>
</evidence>
<dbReference type="Pfam" id="PF00109">
    <property type="entry name" value="ketoacyl-synt"/>
    <property type="match status" value="1"/>
</dbReference>
<keyword evidence="7" id="KW-0511">Multifunctional enzyme</keyword>
<dbReference type="InterPro" id="IPR001227">
    <property type="entry name" value="Ac_transferase_dom_sf"/>
</dbReference>
<dbReference type="Pfam" id="PF13602">
    <property type="entry name" value="ADH_zinc_N_2"/>
    <property type="match status" value="1"/>
</dbReference>
<feature type="active site" description="Proton acceptor; for dehydratase activity" evidence="9">
    <location>
        <position position="925"/>
    </location>
</feature>
<dbReference type="PROSITE" id="PS00606">
    <property type="entry name" value="KS3_1"/>
    <property type="match status" value="1"/>
</dbReference>
<dbReference type="EMBL" id="JACHGN010000051">
    <property type="protein sequence ID" value="MBB5140592.1"/>
    <property type="molecule type" value="Genomic_DNA"/>
</dbReference>
<dbReference type="InterPro" id="IPR049551">
    <property type="entry name" value="PKS_DH_C"/>
</dbReference>
<dbReference type="InterPro" id="IPR020807">
    <property type="entry name" value="PKS_DH"/>
</dbReference>
<dbReference type="GO" id="GO:0017000">
    <property type="term" value="P:antibiotic biosynthetic process"/>
    <property type="evidence" value="ECO:0007669"/>
    <property type="project" value="UniProtKB-KW"/>
</dbReference>
<dbReference type="Gene3D" id="3.30.70.3290">
    <property type="match status" value="1"/>
</dbReference>
<keyword evidence="4" id="KW-0597">Phosphoprotein</keyword>
<dbReference type="SMART" id="SM00827">
    <property type="entry name" value="PKS_AT"/>
    <property type="match status" value="1"/>
</dbReference>
<evidence type="ECO:0000256" key="10">
    <source>
        <dbReference type="SAM" id="Coils"/>
    </source>
</evidence>
<feature type="region of interest" description="N-terminal hotdog fold" evidence="9">
    <location>
        <begin position="893"/>
        <end position="1015"/>
    </location>
</feature>
<dbReference type="InterPro" id="IPR014043">
    <property type="entry name" value="Acyl_transferase_dom"/>
</dbReference>
<dbReference type="SMART" id="SM00825">
    <property type="entry name" value="PKS_KS"/>
    <property type="match status" value="1"/>
</dbReference>
<dbReference type="GO" id="GO:0006633">
    <property type="term" value="P:fatty acid biosynthetic process"/>
    <property type="evidence" value="ECO:0007669"/>
    <property type="project" value="InterPro"/>
</dbReference>
<dbReference type="SUPFAM" id="SSF55048">
    <property type="entry name" value="Probable ACP-binding domain of malonyl-CoA ACP transacylase"/>
    <property type="match status" value="1"/>
</dbReference>
<feature type="domain" description="PKS/mFAS DH" evidence="12">
    <location>
        <begin position="893"/>
        <end position="1165"/>
    </location>
</feature>
<evidence type="ECO:0000256" key="6">
    <source>
        <dbReference type="ARBA" id="ARBA00023194"/>
    </source>
</evidence>
<comment type="caution">
    <text evidence="13">The sequence shown here is derived from an EMBL/GenBank/DDBJ whole genome shotgun (WGS) entry which is preliminary data.</text>
</comment>
<keyword evidence="10" id="KW-0175">Coiled coil</keyword>
<dbReference type="InterPro" id="IPR016039">
    <property type="entry name" value="Thiolase-like"/>
</dbReference>
<dbReference type="SUPFAM" id="SSF50129">
    <property type="entry name" value="GroES-like"/>
    <property type="match status" value="1"/>
</dbReference>
<dbReference type="PANTHER" id="PTHR43775:SF51">
    <property type="entry name" value="INACTIVE PHENOLPHTHIOCEROL SYNTHESIS POLYKETIDE SYNTHASE TYPE I PKS1-RELATED"/>
    <property type="match status" value="1"/>
</dbReference>
<reference evidence="13 14" key="1">
    <citation type="submission" date="2020-08" db="EMBL/GenBank/DDBJ databases">
        <title>Genomic Encyclopedia of Type Strains, Phase IV (KMG-IV): sequencing the most valuable type-strain genomes for metagenomic binning, comparative biology and taxonomic classification.</title>
        <authorList>
            <person name="Goeker M."/>
        </authorList>
    </citation>
    <scope>NUCLEOTIDE SEQUENCE [LARGE SCALE GENOMIC DNA]</scope>
    <source>
        <strain evidence="13 14">DSM 45615</strain>
    </source>
</reference>
<dbReference type="Pfam" id="PF16197">
    <property type="entry name" value="KAsynt_C_assoc"/>
    <property type="match status" value="1"/>
</dbReference>
<evidence type="ECO:0000256" key="7">
    <source>
        <dbReference type="ARBA" id="ARBA00023268"/>
    </source>
</evidence>
<dbReference type="SMART" id="SM00826">
    <property type="entry name" value="PKS_DH"/>
    <property type="match status" value="1"/>
</dbReference>
<dbReference type="Gene3D" id="3.40.50.11460">
    <property type="match status" value="1"/>
</dbReference>
<dbReference type="GO" id="GO:0004315">
    <property type="term" value="F:3-oxoacyl-[acyl-carrier-protein] synthase activity"/>
    <property type="evidence" value="ECO:0007669"/>
    <property type="project" value="InterPro"/>
</dbReference>
<dbReference type="InterPro" id="IPR014031">
    <property type="entry name" value="Ketoacyl_synth_C"/>
</dbReference>
<evidence type="ECO:0000256" key="9">
    <source>
        <dbReference type="PROSITE-ProRule" id="PRU01363"/>
    </source>
</evidence>
<organism evidence="13 14">
    <name type="scientific">Thermocatellispora tengchongensis</name>
    <dbReference type="NCBI Taxonomy" id="1073253"/>
    <lineage>
        <taxon>Bacteria</taxon>
        <taxon>Bacillati</taxon>
        <taxon>Actinomycetota</taxon>
        <taxon>Actinomycetes</taxon>
        <taxon>Streptosporangiales</taxon>
        <taxon>Streptosporangiaceae</taxon>
        <taxon>Thermocatellispora</taxon>
    </lineage>
</organism>
<evidence type="ECO:0000256" key="1">
    <source>
        <dbReference type="ARBA" id="ARBA00001957"/>
    </source>
</evidence>
<dbReference type="Gene3D" id="3.40.366.10">
    <property type="entry name" value="Malonyl-Coenzyme A Acyl Carrier Protein, domain 2"/>
    <property type="match status" value="1"/>
</dbReference>
<gene>
    <name evidence="13" type="ORF">HNP84_010362</name>
</gene>
<dbReference type="InterPro" id="IPR036291">
    <property type="entry name" value="NAD(P)-bd_dom_sf"/>
</dbReference>
<dbReference type="InterPro" id="IPR014030">
    <property type="entry name" value="Ketoacyl_synth_N"/>
</dbReference>
<dbReference type="GO" id="GO:0016491">
    <property type="term" value="F:oxidoreductase activity"/>
    <property type="evidence" value="ECO:0007669"/>
    <property type="project" value="InterPro"/>
</dbReference>
<dbReference type="InterPro" id="IPR018201">
    <property type="entry name" value="Ketoacyl_synth_AS"/>
</dbReference>
<evidence type="ECO:0000256" key="4">
    <source>
        <dbReference type="ARBA" id="ARBA00022553"/>
    </source>
</evidence>
<dbReference type="InterPro" id="IPR016035">
    <property type="entry name" value="Acyl_Trfase/lysoPLipase"/>
</dbReference>
<dbReference type="InterPro" id="IPR016036">
    <property type="entry name" value="Malonyl_transacylase_ACP-bd"/>
</dbReference>
<keyword evidence="5 13" id="KW-0808">Transferase</keyword>
<accession>A0A840PNH3</accession>
<dbReference type="Pfam" id="PF08990">
    <property type="entry name" value="Docking"/>
    <property type="match status" value="1"/>
</dbReference>
<dbReference type="InterPro" id="IPR042104">
    <property type="entry name" value="PKS_dehydratase_sf"/>
</dbReference>
<dbReference type="RefSeq" id="WP_185057366.1">
    <property type="nucleotide sequence ID" value="NZ_JACHGN010000051.1"/>
</dbReference>
<sequence>MPNASEERLREYLRRAIAEAQDAQRRLREFEEAGREPIAIVGMACRFPGGVSSPEGLWELVAAGRDAISEFPADRGWDLAALYDPDPGRPGTSSTRFGGFLYDAADFDPGFFGISPREALAMDPQQRLLLETSWEAFERAGIDPTALRGSRAGVFAGLMYHDYHSRLHAVPEELEGFIGNGNAASIATGRVAYTFGLEGPAVTIDTACSSSLVALHLAVQSLRRGECDLALAGGVTVMASPDTFVEFSRQRGLAPDGRCKSFAASADGTGWGEGVGVLVVERLSDARRLGHRVLAVVRGSAVNQDGASNGLTAPNGPSQQRVIGQALADAGLSPGDVDVVEAHGTGTTLGDPIEAQALLAAYGRERERPLLLGSVKSNIGHAQAAAGVAGVIKMVMAMRAGTVPPTLHVDQPSPHVDWSSGVLELVREPVAWPGEDRPRRCGVSSFGISGTNAHVILEQAPPEEEPPAAGPGGPVVCVLSARGEDALREQAARLLPVVAEADVRDVAYSLATTRPALSHRAAVVAEDRAGLTTALHAISRGETPPGVLRGTPAKGKRAFLFSGQGSQRAGMGLELAGRFPVFAEAFAAVCAELDQHLDRPLREVIADGGDLLDQTLYTQTGLFAVEVALFRLLESWGITPDYLVGHSIGELAAAHVAGVFSLADACALVAARGRLMQELPAGGVMCALEATEEEVSPLLSDRVAIAAFNGPRALVISGDEDEVARIEAHFGGRRMRRLRVSHAFHSPRMEPMLPAFAQVAESITYHPPAIPLGVVPDAAYWVRQVREPVRFAQAIEALPGDVTLVEVGPDAVLTALVPDRPVIPLLRRDRDETVSVLTALAELHVRGSDPRWEAVQPGRRVDLPTYPFQRQRYWLDAPPSTDATGLGMAPARHPLLGAAVSLADGDGLLLTGRLSLDAHPWLRDHAVAGTPLLPGTAFVELAVRAGDQVGCDRIEELTLEAPLALPERGAVSVQILLGPADETGRRTLGVYSSASGGEEWTRHATGVLTTGAGAGQAMAAWPPLGAEPVAIDGCYDALAAAGLGYGPAFRGLRAVWRSGEDVYAEVALPEGPAAEAGAYGLHPALLDAVLHALAVATPPAPGEAVRLPFSWSGVSLHATAASALRVRLSPAGPDAVSVTAADTAGQPVVTVESLVLRPLPATGGAARAGSLFRVEWTPVPAGSAAAPETAVAYCGPLPEEAGDPAEAARGAVHRTLAVLRDRLARDDDSRIVIVTSGAVAAVPGDPAPDPAAAAVWGLVRCAQAEHPDRITLLDVDDPDAWTAGTPPLLPDAGGEPQLALRGGTAYAPRLARVAPALVPPAGAAAWRLEAPVKGTLDGLTLAPVPPVTELGPGQVRVRVRAAGVNFRDVLITLGLYPDDVPLGGEGAGIVTETGPGVTGIAPGDRVFGLFPGAFGTEAVAHRDLLAPIPDEWSFEEAATVPIAYLTAYYGLVELGGLRRGEKVLVHAATGGVGTAAVMLARHLGAEVFATASPAKWDALRALGLDDDHIASSRTLEFADRFPGGMDVVLNSLTGEFLDASLGLLRPGGRFLEMGKTDLRDPAGLPEVAYRPFDLMRAEPASVRRMLADVLGLFASGAFRLPPRTTWDVRRAPEAFRHVSQARHIGKVVLTVPRPQWDPDGTVLITGGTGTLGRLVARHLVTVHGVRDLVLVSRRG</sequence>
<feature type="non-terminal residue" evidence="13">
    <location>
        <position position="1675"/>
    </location>
</feature>
<keyword evidence="14" id="KW-1185">Reference proteome</keyword>
<dbReference type="PROSITE" id="PS52004">
    <property type="entry name" value="KS3_2"/>
    <property type="match status" value="1"/>
</dbReference>
<dbReference type="InterPro" id="IPR055123">
    <property type="entry name" value="SpnB-like_Rossmann"/>
</dbReference>
<dbReference type="Gene3D" id="3.10.129.110">
    <property type="entry name" value="Polyketide synthase dehydratase"/>
    <property type="match status" value="1"/>
</dbReference>
<dbReference type="GO" id="GO:0004312">
    <property type="term" value="F:fatty acid synthase activity"/>
    <property type="evidence" value="ECO:0007669"/>
    <property type="project" value="TreeGrafter"/>
</dbReference>
<evidence type="ECO:0000313" key="14">
    <source>
        <dbReference type="Proteomes" id="UP000578449"/>
    </source>
</evidence>
<feature type="domain" description="Ketosynthase family 3 (KS3)" evidence="11">
    <location>
        <begin position="35"/>
        <end position="459"/>
    </location>
</feature>
<dbReference type="Pfam" id="PF08240">
    <property type="entry name" value="ADH_N"/>
    <property type="match status" value="1"/>
</dbReference>
<dbReference type="SUPFAM" id="SSF52151">
    <property type="entry name" value="FabD/lysophospholipase-like"/>
    <property type="match status" value="1"/>
</dbReference>
<dbReference type="PROSITE" id="PS52019">
    <property type="entry name" value="PKS_MFAS_DH"/>
    <property type="match status" value="1"/>
</dbReference>
<evidence type="ECO:0000256" key="8">
    <source>
        <dbReference type="ARBA" id="ARBA00023315"/>
    </source>
</evidence>
<dbReference type="Pfam" id="PF21089">
    <property type="entry name" value="PKS_DH_N"/>
    <property type="match status" value="1"/>
</dbReference>
<dbReference type="InterPro" id="IPR036299">
    <property type="entry name" value="Polyketide_synth_docking_sf"/>
</dbReference>
<dbReference type="InterPro" id="IPR013154">
    <property type="entry name" value="ADH-like_N"/>
</dbReference>
<name>A0A840PNH3_9ACTN</name>
<dbReference type="CDD" id="cd00833">
    <property type="entry name" value="PKS"/>
    <property type="match status" value="1"/>
</dbReference>
<keyword evidence="6" id="KW-0045">Antibiotic biosynthesis</keyword>
<feature type="coiled-coil region" evidence="10">
    <location>
        <begin position="6"/>
        <end position="33"/>
    </location>
</feature>
<dbReference type="InterPro" id="IPR020843">
    <property type="entry name" value="ER"/>
</dbReference>
<dbReference type="SUPFAM" id="SSF51735">
    <property type="entry name" value="NAD(P)-binding Rossmann-fold domains"/>
    <property type="match status" value="3"/>
</dbReference>
<dbReference type="FunFam" id="3.40.47.10:FF:000019">
    <property type="entry name" value="Polyketide synthase type I"/>
    <property type="match status" value="1"/>
</dbReference>
<feature type="region of interest" description="C-terminal hotdog fold" evidence="9">
    <location>
        <begin position="1026"/>
        <end position="1165"/>
    </location>
</feature>
<feature type="active site" description="Proton donor; for dehydratase activity" evidence="9">
    <location>
        <position position="1087"/>
    </location>
</feature>
<dbReference type="PANTHER" id="PTHR43775">
    <property type="entry name" value="FATTY ACID SYNTHASE"/>
    <property type="match status" value="1"/>
</dbReference>
<dbReference type="Pfam" id="PF00698">
    <property type="entry name" value="Acyl_transf_1"/>
    <property type="match status" value="1"/>
</dbReference>